<dbReference type="GO" id="GO:0046872">
    <property type="term" value="F:metal ion binding"/>
    <property type="evidence" value="ECO:0007669"/>
    <property type="project" value="UniProtKB-KW"/>
</dbReference>
<dbReference type="InterPro" id="IPR018110">
    <property type="entry name" value="Mandel_Rmase/mucon_lact_enz_CS"/>
</dbReference>
<dbReference type="SFLD" id="SFLDG00179">
    <property type="entry name" value="mandelate_racemase"/>
    <property type="match status" value="1"/>
</dbReference>
<dbReference type="CDD" id="cd03325">
    <property type="entry name" value="D-galactonate_dehydratase"/>
    <property type="match status" value="1"/>
</dbReference>
<evidence type="ECO:0000256" key="3">
    <source>
        <dbReference type="ARBA" id="ARBA00023239"/>
    </source>
</evidence>
<dbReference type="InterPro" id="IPR029017">
    <property type="entry name" value="Enolase-like_N"/>
</dbReference>
<dbReference type="NCBIfam" id="NF010624">
    <property type="entry name" value="PRK14017.1"/>
    <property type="match status" value="1"/>
</dbReference>
<feature type="region of interest" description="Disordered" evidence="4">
    <location>
        <begin position="76"/>
        <end position="116"/>
    </location>
</feature>
<dbReference type="GO" id="GO:0034194">
    <property type="term" value="P:D-galactonate catabolic process"/>
    <property type="evidence" value="ECO:0007669"/>
    <property type="project" value="InterPro"/>
</dbReference>
<dbReference type="GO" id="GO:0009063">
    <property type="term" value="P:amino acid catabolic process"/>
    <property type="evidence" value="ECO:0007669"/>
    <property type="project" value="InterPro"/>
</dbReference>
<dbReference type="InterPro" id="IPR029065">
    <property type="entry name" value="Enolase_C-like"/>
</dbReference>
<evidence type="ECO:0000313" key="7">
    <source>
        <dbReference type="Proteomes" id="UP000001930"/>
    </source>
</evidence>
<dbReference type="InterPro" id="IPR013341">
    <property type="entry name" value="Mandelate_racemase_N_dom"/>
</dbReference>
<dbReference type="PANTHER" id="PTHR48080:SF2">
    <property type="entry name" value="D-GALACTONATE DEHYDRATASE"/>
    <property type="match status" value="1"/>
</dbReference>
<dbReference type="Gene3D" id="3.20.20.120">
    <property type="entry name" value="Enolase-like C-terminal domain"/>
    <property type="match status" value="1"/>
</dbReference>
<feature type="domain" description="Mandelate racemase/muconate lactonizing enzyme C-terminal" evidence="5">
    <location>
        <begin position="245"/>
        <end position="350"/>
    </location>
</feature>
<dbReference type="SFLD" id="SFLDF00003">
    <property type="entry name" value="D-galactonate_dehydratase"/>
    <property type="match status" value="1"/>
</dbReference>
<dbReference type="AlphaFoldDB" id="Q2T0Y1"/>
<organism evidence="6 7">
    <name type="scientific">Burkholderia thailandensis (strain ATCC 700388 / DSM 13276 / CCUG 48851 / CIP 106301 / E264)</name>
    <dbReference type="NCBI Taxonomy" id="271848"/>
    <lineage>
        <taxon>Bacteria</taxon>
        <taxon>Pseudomonadati</taxon>
        <taxon>Pseudomonadota</taxon>
        <taxon>Betaproteobacteria</taxon>
        <taxon>Burkholderiales</taxon>
        <taxon>Burkholderiaceae</taxon>
        <taxon>Burkholderia</taxon>
        <taxon>pseudomallei group</taxon>
    </lineage>
</organism>
<dbReference type="GO" id="GO:0008869">
    <property type="term" value="F:galactonate dehydratase activity"/>
    <property type="evidence" value="ECO:0007669"/>
    <property type="project" value="InterPro"/>
</dbReference>
<dbReference type="PANTHER" id="PTHR48080">
    <property type="entry name" value="D-GALACTONATE DEHYDRATASE-RELATED"/>
    <property type="match status" value="1"/>
</dbReference>
<evidence type="ECO:0000313" key="6">
    <source>
        <dbReference type="EMBL" id="ABC38983.1"/>
    </source>
</evidence>
<dbReference type="InterPro" id="IPR013342">
    <property type="entry name" value="Mandelate_racemase_C"/>
</dbReference>
<evidence type="ECO:0000256" key="1">
    <source>
        <dbReference type="ARBA" id="ARBA00022723"/>
    </source>
</evidence>
<dbReference type="FunFam" id="3.30.390.10:FF:000003">
    <property type="entry name" value="D-galactonate dehydratase"/>
    <property type="match status" value="1"/>
</dbReference>
<gene>
    <name evidence="6" type="ordered locus">BTH_I0611</name>
</gene>
<evidence type="ECO:0000259" key="5">
    <source>
        <dbReference type="SMART" id="SM00922"/>
    </source>
</evidence>
<dbReference type="KEGG" id="bte:BTH_I0611"/>
<evidence type="ECO:0000256" key="4">
    <source>
        <dbReference type="SAM" id="MobiDB-lite"/>
    </source>
</evidence>
<feature type="compositionally biased region" description="Low complexity" evidence="4">
    <location>
        <begin position="97"/>
        <end position="109"/>
    </location>
</feature>
<dbReference type="SUPFAM" id="SSF51604">
    <property type="entry name" value="Enolase C-terminal domain-like"/>
    <property type="match status" value="1"/>
</dbReference>
<accession>Q2T0Y1</accession>
<dbReference type="SFLD" id="SFLDS00001">
    <property type="entry name" value="Enolase"/>
    <property type="match status" value="1"/>
</dbReference>
<dbReference type="EMBL" id="CP000086">
    <property type="protein sequence ID" value="ABC38983.1"/>
    <property type="molecule type" value="Genomic_DNA"/>
</dbReference>
<proteinExistence type="predicted"/>
<protein>
    <submittedName>
        <fullName evidence="6">DgoA protein</fullName>
    </submittedName>
</protein>
<sequence>MDRFRRGGAAAPRSDDRPVAYGNARPGESQPPGRRAASDGRQIAPDPTRAPPRSLCAQRRDRYYFRATPLYDSRVIQADSPPTVSQKAQAVPRQPTGSAAGAARSPPRSEANRRYKETPAMKITRLETFIVPPRWLFLKIETDAGIVGWGEPIVEGRAHTVEAAVHELADYLVGQDPLRIEDHWQVMYRAGFYRGGPIAMSAIAGIDQALWDIKGKHHGAPVHTLLGGPVRDRIKVYSWIGGDRPSDVANNARAVVERGFQAVKMNGSEELQIVDTFDKVDKVIANVAAVRDAVGPYVGIGVDFHGRVHKPMAKVLAKELDPYKLMFIEEPVLSENAEALRDIANQTSTPIALGERLYSRWDFKYILEGGYVDIVQPDASHAGGITECRKIATLAESYDVALALHCPLGPIALAACLQLDAVSYNAFIQEQSLGIHYNQGSDLLDYLRNPEVFRYADGFVAIPQEPGLGIDVDEEKVREMAKTGHRWRNPVWRHADGSVAEW</sequence>
<keyword evidence="2" id="KW-0460">Magnesium</keyword>
<keyword evidence="3" id="KW-0456">Lyase</keyword>
<dbReference type="InterPro" id="IPR036849">
    <property type="entry name" value="Enolase-like_C_sf"/>
</dbReference>
<keyword evidence="1" id="KW-0479">Metal-binding</keyword>
<reference evidence="6 7" key="1">
    <citation type="journal article" date="2005" name="BMC Genomics">
        <title>Bacterial genome adaptation to niches: divergence of the potential virulence genes in three Burkholderia species of different survival strategies.</title>
        <authorList>
            <person name="Kim H.S."/>
            <person name="Schell M.A."/>
            <person name="Yu Y."/>
            <person name="Ulrich R.L."/>
            <person name="Sarria S.H."/>
            <person name="Nierman W.C."/>
            <person name="DeShazer D."/>
        </authorList>
    </citation>
    <scope>NUCLEOTIDE SEQUENCE [LARGE SCALE GENOMIC DNA]</scope>
    <source>
        <strain evidence="7">ATCC 700388 / DSM 13276 / CCUG 48851 / CIP 106301 / E264</strain>
    </source>
</reference>
<keyword evidence="7" id="KW-1185">Reference proteome</keyword>
<dbReference type="Pfam" id="PF02746">
    <property type="entry name" value="MR_MLE_N"/>
    <property type="match status" value="1"/>
</dbReference>
<dbReference type="SUPFAM" id="SSF54826">
    <property type="entry name" value="Enolase N-terminal domain-like"/>
    <property type="match status" value="1"/>
</dbReference>
<dbReference type="PROSITE" id="PS00909">
    <property type="entry name" value="MR_MLE_2"/>
    <property type="match status" value="1"/>
</dbReference>
<dbReference type="SMART" id="SM00922">
    <property type="entry name" value="MR_MLE"/>
    <property type="match status" value="1"/>
</dbReference>
<dbReference type="Pfam" id="PF13378">
    <property type="entry name" value="MR_MLE_C"/>
    <property type="match status" value="1"/>
</dbReference>
<dbReference type="Gene3D" id="3.30.390.10">
    <property type="entry name" value="Enolase-like, N-terminal domain"/>
    <property type="match status" value="1"/>
</dbReference>
<feature type="region of interest" description="Disordered" evidence="4">
    <location>
        <begin position="1"/>
        <end position="58"/>
    </location>
</feature>
<name>Q2T0Y1_BURTA</name>
<dbReference type="HOGENOM" id="CLU_030273_3_2_4"/>
<dbReference type="PROSITE" id="PS00908">
    <property type="entry name" value="MR_MLE_1"/>
    <property type="match status" value="1"/>
</dbReference>
<dbReference type="Proteomes" id="UP000001930">
    <property type="component" value="Chromosome I"/>
</dbReference>
<dbReference type="InterPro" id="IPR023592">
    <property type="entry name" value="Galactonate_deHydtase"/>
</dbReference>
<evidence type="ECO:0000256" key="2">
    <source>
        <dbReference type="ARBA" id="ARBA00022842"/>
    </source>
</evidence>
<dbReference type="InterPro" id="IPR034593">
    <property type="entry name" value="DgoD-like"/>
</dbReference>